<feature type="coiled-coil region" evidence="1">
    <location>
        <begin position="523"/>
        <end position="550"/>
    </location>
</feature>
<dbReference type="InterPro" id="IPR016195">
    <property type="entry name" value="Pol/histidinol_Pase-like"/>
</dbReference>
<dbReference type="Proteomes" id="UP001138460">
    <property type="component" value="Unassembled WGS sequence"/>
</dbReference>
<keyword evidence="1" id="KW-0175">Coiled coil</keyword>
<dbReference type="Gene3D" id="3.40.50.300">
    <property type="entry name" value="P-loop containing nucleotide triphosphate hydrolases"/>
    <property type="match status" value="2"/>
</dbReference>
<accession>A0A9X8P6Y3</accession>
<dbReference type="OrthoDB" id="9791620at2"/>
<dbReference type="RefSeq" id="WP_129713396.1">
    <property type="nucleotide sequence ID" value="NZ_JBEHFA010000005.1"/>
</dbReference>
<evidence type="ECO:0008006" key="4">
    <source>
        <dbReference type="Google" id="ProtNLM"/>
    </source>
</evidence>
<evidence type="ECO:0000256" key="1">
    <source>
        <dbReference type="SAM" id="Coils"/>
    </source>
</evidence>
<dbReference type="InterPro" id="IPR027417">
    <property type="entry name" value="P-loop_NTPase"/>
</dbReference>
<gene>
    <name evidence="2" type="ORF">CLR69_13240</name>
</gene>
<evidence type="ECO:0000313" key="3">
    <source>
        <dbReference type="Proteomes" id="UP001138460"/>
    </source>
</evidence>
<dbReference type="SUPFAM" id="SSF52540">
    <property type="entry name" value="P-loop containing nucleoside triphosphate hydrolases"/>
    <property type="match status" value="1"/>
</dbReference>
<feature type="coiled-coil region" evidence="1">
    <location>
        <begin position="689"/>
        <end position="741"/>
    </location>
</feature>
<dbReference type="Gene3D" id="3.20.20.140">
    <property type="entry name" value="Metal-dependent hydrolases"/>
    <property type="match status" value="1"/>
</dbReference>
<dbReference type="EMBL" id="NWTM01000001">
    <property type="protein sequence ID" value="RYC45880.1"/>
    <property type="molecule type" value="Genomic_DNA"/>
</dbReference>
<keyword evidence="3" id="KW-1185">Reference proteome</keyword>
<evidence type="ECO:0000313" key="2">
    <source>
        <dbReference type="EMBL" id="RYC45880.1"/>
    </source>
</evidence>
<dbReference type="NCBIfam" id="NF045780">
    <property type="entry name" value="TrlF_fam_ATP"/>
    <property type="match status" value="1"/>
</dbReference>
<dbReference type="InterPro" id="IPR054787">
    <property type="entry name" value="TrlF_ATPase"/>
</dbReference>
<name>A0A9X8P6Y3_9GAMM</name>
<comment type="caution">
    <text evidence="2">The sequence shown here is derived from an EMBL/GenBank/DDBJ whole genome shotgun (WGS) entry which is preliminary data.</text>
</comment>
<organism evidence="2 3">
    <name type="scientific">Pectobacterium zantedeschiae</name>
    <dbReference type="NCBI Taxonomy" id="2034769"/>
    <lineage>
        <taxon>Bacteria</taxon>
        <taxon>Pseudomonadati</taxon>
        <taxon>Pseudomonadota</taxon>
        <taxon>Gammaproteobacteria</taxon>
        <taxon>Enterobacterales</taxon>
        <taxon>Pectobacteriaceae</taxon>
        <taxon>Pectobacterium</taxon>
    </lineage>
</organism>
<reference evidence="2 3" key="1">
    <citation type="journal article" date="2018" name="Syst. Appl. Microbiol.">
        <title>Pectobacterium zantedeschiae sp. nov. a new species of a soft rot pathogen isolated from Calla lily (Zantedeschia spp.).</title>
        <authorList>
            <person name="Waleron M."/>
            <person name="Misztak A."/>
            <person name="Waleron M."/>
            <person name="Franczuk M."/>
            <person name="Jonca J."/>
            <person name="Wielgomas B."/>
            <person name="Mikicinski A."/>
            <person name="Popovic T."/>
            <person name="Waleron K."/>
        </authorList>
    </citation>
    <scope>NUCLEOTIDE SEQUENCE [LARGE SCALE GENOMIC DNA]</scope>
    <source>
        <strain evidence="2 3">9M</strain>
    </source>
</reference>
<dbReference type="AlphaFoldDB" id="A0A9X8P6Y3"/>
<proteinExistence type="predicted"/>
<protein>
    <recommendedName>
        <fullName evidence="4">DNA repair protein</fullName>
    </recommendedName>
</protein>
<sequence length="986" mass="113384">MINRGSDWRKWDLHVHTKGTNKNDQFKSSSIEVFFHYFFKKAFDNGIFALGITDYFSIERYLEAIEYQENIENKLNEYGGALFSDDEVKFIKNIFLFPNVELRLLPTTNKSKLINIHCLFNPDYISNLEHDFFTRIKNESLYQMTRHGIINYGKNLDPSIQNEGEQYKKGVDNFTVDIKSLNEAISGNLKNNTILVVSNSSNDGASGTQGHYELFENEPGSLDGVRRSIYNLSDAIFSSNPKDIKYFLGRKSQGNENYSEQVYRSEVEEIKRDKGSLKPCIVGCDAHTEDELFTRFTWIKADLNFEGLRQICLEPECRVKIHPIKPDFKEGKFIIEKVRFISPDNIFSDREIYLNPNLNVIIGGKSSGKSILLYAIAKTLSSDLDILKNKNDNYLYELDEIEKGLDFEVTTRGGFSQRLNSREDNGENSIIPEIKYIPQNYLVKLAEPEVNKTGASLNKLIRNLIIENNDANKLYVDFISNVTQNDKFRNNLIDLYFKISKEITTSEDELKSKSNKEVLTGNINANTKKIEELNKIIKLTQEEIDSFKLLQSKLEVNKNNISGVNDDYFYVKNANSELLQISGNLKFRKDSLLSNLKSPKIIEYYKDIYSIVDMLLVKINEVEGLLQLETKDDGVSYFKSDCKFNEILSILYAENKEITSSIQPYLSDRDVGKDIEKINESITNDKRLLTDIDILVKKIKDNKEKLEETKNKILEVYESSYQEYIKVIEGLKTRTNELEKDGLTIVGKAKFNFTKMKKSLLSVSDGRKSSYKGYSILSDDIESTSEVEYQIIISDIKRLFDDITAGKYYFNRNANIESVVKDVLDDYFFDYWEITYKSDKLGEMSTGKASFVILMLIVGLSTSKAPILIDQPEDNLDNRSITTDLVGYLRNKKLERQIIVVTHNANIVVNADAENVIVANQIGQNNDRNSSSFRFDYINGAIENSFEKINNEKDILNSMGIRQHIADIVEGGKEAFKMRERKYRFN</sequence>
<dbReference type="SUPFAM" id="SSF89550">
    <property type="entry name" value="PHP domain-like"/>
    <property type="match status" value="1"/>
</dbReference>